<dbReference type="Proteomes" id="UP001319104">
    <property type="component" value="Unassembled WGS sequence"/>
</dbReference>
<comment type="caution">
    <text evidence="1">The sequence shown here is derived from an EMBL/GenBank/DDBJ whole genome shotgun (WGS) entry which is preliminary data.</text>
</comment>
<protein>
    <submittedName>
        <fullName evidence="1">Uncharacterized protein</fullName>
    </submittedName>
</protein>
<dbReference type="AlphaFoldDB" id="A0AAP2CFY2"/>
<organism evidence="1 2">
    <name type="scientific">Litoribacter ruber</name>
    <dbReference type="NCBI Taxonomy" id="702568"/>
    <lineage>
        <taxon>Bacteria</taxon>
        <taxon>Pseudomonadati</taxon>
        <taxon>Bacteroidota</taxon>
        <taxon>Cytophagia</taxon>
        <taxon>Cytophagales</taxon>
        <taxon>Cyclobacteriaceae</taxon>
        <taxon>Litoribacter</taxon>
    </lineage>
</organism>
<gene>
    <name evidence="1" type="ORF">KI659_03430</name>
</gene>
<name>A0AAP2CFY2_9BACT</name>
<proteinExistence type="predicted"/>
<keyword evidence="2" id="KW-1185">Reference proteome</keyword>
<sequence>MRNIIPFLIIWCCLFGGLLFACSDEFDNQLQTDPEFEAEEIFNASAALDEHLYFLTMGFEDFQMASSDSLQLPGCPIINVEENDRKVTLIFTNQECPDGTTRRGGFEISFAEDSLPTMLTYQNYQVRQNTIEGSRSYLRDSSLITENSEDILVFDSFGSSTRLNLIFHHELIYLTDTLSQIATRGEATGRNLAGRPFNMQVAEEKIQTLECWSQGINLASVGRENWNIERQQGLTVRHQISYGNQDDCDEQAEVTLDNGQRIILTTAN</sequence>
<evidence type="ECO:0000313" key="2">
    <source>
        <dbReference type="Proteomes" id="UP001319104"/>
    </source>
</evidence>
<accession>A0AAP2CFY2</accession>
<dbReference type="PROSITE" id="PS51257">
    <property type="entry name" value="PROKAR_LIPOPROTEIN"/>
    <property type="match status" value="1"/>
</dbReference>
<reference evidence="1 2" key="1">
    <citation type="submission" date="2021-05" db="EMBL/GenBank/DDBJ databases">
        <authorList>
            <person name="Zhang Z.D."/>
            <person name="Osman G."/>
        </authorList>
    </citation>
    <scope>NUCLEOTIDE SEQUENCE [LARGE SCALE GENOMIC DNA]</scope>
    <source>
        <strain evidence="1 2">KCTC 32217</strain>
    </source>
</reference>
<evidence type="ECO:0000313" key="1">
    <source>
        <dbReference type="EMBL" id="MBS9523060.1"/>
    </source>
</evidence>
<dbReference type="RefSeq" id="WP_213943927.1">
    <property type="nucleotide sequence ID" value="NZ_JAHBGI010000003.1"/>
</dbReference>
<dbReference type="EMBL" id="JAHCMY010000001">
    <property type="protein sequence ID" value="MBS9523060.1"/>
    <property type="molecule type" value="Genomic_DNA"/>
</dbReference>